<evidence type="ECO:0000256" key="1">
    <source>
        <dbReference type="ARBA" id="ARBA00023015"/>
    </source>
</evidence>
<dbReference type="GO" id="GO:0000976">
    <property type="term" value="F:transcription cis-regulatory region binding"/>
    <property type="evidence" value="ECO:0007669"/>
    <property type="project" value="TreeGrafter"/>
</dbReference>
<gene>
    <name evidence="5" type="ordered locus">VV2233</name>
</gene>
<feature type="domain" description="HTH araC/xylS-type" evidence="4">
    <location>
        <begin position="153"/>
        <end position="251"/>
    </location>
</feature>
<dbReference type="GO" id="GO:0003700">
    <property type="term" value="F:DNA-binding transcription factor activity"/>
    <property type="evidence" value="ECO:0007669"/>
    <property type="project" value="InterPro"/>
</dbReference>
<keyword evidence="1" id="KW-0805">Transcription regulation</keyword>
<dbReference type="AlphaFoldDB" id="Q7MJC9"/>
<dbReference type="InterPro" id="IPR018062">
    <property type="entry name" value="HTH_AraC-typ_CS"/>
</dbReference>
<dbReference type="PROSITE" id="PS00041">
    <property type="entry name" value="HTH_ARAC_FAMILY_1"/>
    <property type="match status" value="1"/>
</dbReference>
<dbReference type="Gene3D" id="1.10.10.60">
    <property type="entry name" value="Homeodomain-like"/>
    <property type="match status" value="1"/>
</dbReference>
<keyword evidence="3" id="KW-0804">Transcription</keyword>
<dbReference type="RefSeq" id="WP_011150743.1">
    <property type="nucleotide sequence ID" value="NC_005139.1"/>
</dbReference>
<dbReference type="SMART" id="SM00342">
    <property type="entry name" value="HTH_ARAC"/>
    <property type="match status" value="1"/>
</dbReference>
<dbReference type="Proteomes" id="UP000002675">
    <property type="component" value="Chromosome I"/>
</dbReference>
<evidence type="ECO:0000256" key="2">
    <source>
        <dbReference type="ARBA" id="ARBA00023125"/>
    </source>
</evidence>
<evidence type="ECO:0000256" key="3">
    <source>
        <dbReference type="ARBA" id="ARBA00023163"/>
    </source>
</evidence>
<reference evidence="5 6" key="1">
    <citation type="journal article" date="2003" name="Genome Res.">
        <title>Comparative genome analysis of Vibrio vulnificus, a marine pathogen.</title>
        <authorList>
            <person name="Chen C.Y."/>
            <person name="Wu K.M."/>
            <person name="Chang Y.C."/>
            <person name="Chang C.H."/>
            <person name="Tsai H.C."/>
            <person name="Liao T.L."/>
            <person name="Liu Y.M."/>
            <person name="Chen H.J."/>
            <person name="Shen A.B."/>
            <person name="Li J.C."/>
            <person name="Su T.L."/>
            <person name="Shao C.P."/>
            <person name="Lee C.T."/>
            <person name="Hor L.I."/>
            <person name="Tsai S.F."/>
        </authorList>
    </citation>
    <scope>NUCLEOTIDE SEQUENCE [LARGE SCALE GENOMIC DNA]</scope>
    <source>
        <strain evidence="5 6">YJ016</strain>
    </source>
</reference>
<dbReference type="EMBL" id="BA000037">
    <property type="protein sequence ID" value="BAC94997.1"/>
    <property type="molecule type" value="Genomic_DNA"/>
</dbReference>
<proteinExistence type="predicted"/>
<evidence type="ECO:0000313" key="6">
    <source>
        <dbReference type="Proteomes" id="UP000002675"/>
    </source>
</evidence>
<protein>
    <submittedName>
        <fullName evidence="5">AraC-type DNA-binding domain-containing protein</fullName>
    </submittedName>
</protein>
<accession>Q7MJC9</accession>
<sequence length="256" mass="30055">MYRIYVGVLENKNEFKSNLINPFKPSVIWIKNEGSDIRFMSDGVLLNRLKFLYSRRKNLINVCFSGRASIEYKQISFNYRPSQDLIKASLINKNNKSDLEEELVIMSLEFLFYIQSYSVSKNIQQQWLDALYTTLSNFGLLHVLFESEIDSFSKRIHICLKNMNSEEQNITNVCSYIGVSKATLMRKLKRENNKFKNILKRVRMEKAMLLIESGITDLEGISISCGYQSYNRFRNYFEDEFKILPEEALMNSKSNQ</sequence>
<keyword evidence="2 5" id="KW-0238">DNA-binding</keyword>
<dbReference type="PROSITE" id="PS01124">
    <property type="entry name" value="HTH_ARAC_FAMILY_2"/>
    <property type="match status" value="1"/>
</dbReference>
<evidence type="ECO:0000259" key="4">
    <source>
        <dbReference type="PROSITE" id="PS01124"/>
    </source>
</evidence>
<dbReference type="HOGENOM" id="CLU_1085661_0_0_6"/>
<dbReference type="Pfam" id="PF12833">
    <property type="entry name" value="HTH_18"/>
    <property type="match status" value="1"/>
</dbReference>
<dbReference type="PANTHER" id="PTHR47894:SF4">
    <property type="entry name" value="HTH-TYPE TRANSCRIPTIONAL REGULATOR GADX"/>
    <property type="match status" value="1"/>
</dbReference>
<dbReference type="GO" id="GO:0005829">
    <property type="term" value="C:cytosol"/>
    <property type="evidence" value="ECO:0007669"/>
    <property type="project" value="TreeGrafter"/>
</dbReference>
<organism evidence="5 6">
    <name type="scientific">Vibrio vulnificus (strain YJ016)</name>
    <dbReference type="NCBI Taxonomy" id="196600"/>
    <lineage>
        <taxon>Bacteria</taxon>
        <taxon>Pseudomonadati</taxon>
        <taxon>Pseudomonadota</taxon>
        <taxon>Gammaproteobacteria</taxon>
        <taxon>Vibrionales</taxon>
        <taxon>Vibrionaceae</taxon>
        <taxon>Vibrio</taxon>
    </lineage>
</organism>
<dbReference type="KEGG" id="vvy:VV2233"/>
<name>Q7MJC9_VIBVY</name>
<dbReference type="PANTHER" id="PTHR47894">
    <property type="entry name" value="HTH-TYPE TRANSCRIPTIONAL REGULATOR GADX"/>
    <property type="match status" value="1"/>
</dbReference>
<evidence type="ECO:0000313" key="5">
    <source>
        <dbReference type="EMBL" id="BAC94997.1"/>
    </source>
</evidence>
<dbReference type="InterPro" id="IPR018060">
    <property type="entry name" value="HTH_AraC"/>
</dbReference>